<dbReference type="PROSITE" id="PS00455">
    <property type="entry name" value="AMP_BINDING"/>
    <property type="match status" value="1"/>
</dbReference>
<reference evidence="4 5" key="1">
    <citation type="submission" date="2023-07" db="EMBL/GenBank/DDBJ databases">
        <title>Sorghum-associated microbial communities from plants grown in Nebraska, USA.</title>
        <authorList>
            <person name="Schachtman D."/>
        </authorList>
    </citation>
    <scope>NUCLEOTIDE SEQUENCE [LARGE SCALE GENOMIC DNA]</scope>
    <source>
        <strain evidence="4 5">CC482</strain>
    </source>
</reference>
<dbReference type="InterPro" id="IPR045851">
    <property type="entry name" value="AMP-bd_C_sf"/>
</dbReference>
<proteinExistence type="predicted"/>
<dbReference type="SUPFAM" id="SSF56801">
    <property type="entry name" value="Acetyl-CoA synthetase-like"/>
    <property type="match status" value="1"/>
</dbReference>
<evidence type="ECO:0000259" key="2">
    <source>
        <dbReference type="Pfam" id="PF00501"/>
    </source>
</evidence>
<dbReference type="InterPro" id="IPR000873">
    <property type="entry name" value="AMP-dep_synth/lig_dom"/>
</dbReference>
<feature type="domain" description="AMP-dependent synthetase/ligase" evidence="2">
    <location>
        <begin position="11"/>
        <end position="380"/>
    </location>
</feature>
<comment type="caution">
    <text evidence="4">The sequence shown here is derived from an EMBL/GenBank/DDBJ whole genome shotgun (WGS) entry which is preliminary data.</text>
</comment>
<dbReference type="Pfam" id="PF00501">
    <property type="entry name" value="AMP-binding"/>
    <property type="match status" value="1"/>
</dbReference>
<gene>
    <name evidence="4" type="ORF">J2T15_003460</name>
</gene>
<evidence type="ECO:0000313" key="5">
    <source>
        <dbReference type="Proteomes" id="UP001229346"/>
    </source>
</evidence>
<dbReference type="InterPro" id="IPR025110">
    <property type="entry name" value="AMP-bd_C"/>
</dbReference>
<evidence type="ECO:0000259" key="3">
    <source>
        <dbReference type="Pfam" id="PF13193"/>
    </source>
</evidence>
<protein>
    <submittedName>
        <fullName evidence="4">Acyl-CoA synthetase (AMP-forming)/AMP-acid ligase II</fullName>
    </submittedName>
</protein>
<dbReference type="Pfam" id="PF13193">
    <property type="entry name" value="AMP-binding_C"/>
    <property type="match status" value="1"/>
</dbReference>
<dbReference type="RefSeq" id="WP_307205318.1">
    <property type="nucleotide sequence ID" value="NZ_JAUSSU010000006.1"/>
</dbReference>
<dbReference type="PANTHER" id="PTHR43767">
    <property type="entry name" value="LONG-CHAIN-FATTY-ACID--COA LIGASE"/>
    <property type="match status" value="1"/>
</dbReference>
<dbReference type="InterPro" id="IPR042099">
    <property type="entry name" value="ANL_N_sf"/>
</dbReference>
<dbReference type="EMBL" id="JAUSSU010000006">
    <property type="protein sequence ID" value="MDQ0114017.1"/>
    <property type="molecule type" value="Genomic_DNA"/>
</dbReference>
<evidence type="ECO:0000256" key="1">
    <source>
        <dbReference type="SAM" id="MobiDB-lite"/>
    </source>
</evidence>
<name>A0ABT9U310_PAEHA</name>
<dbReference type="PANTHER" id="PTHR43767:SF1">
    <property type="entry name" value="NONRIBOSOMAL PEPTIDE SYNTHASE PES1 (EUROFUNG)-RELATED"/>
    <property type="match status" value="1"/>
</dbReference>
<keyword evidence="4" id="KW-0436">Ligase</keyword>
<accession>A0ABT9U310</accession>
<dbReference type="Gene3D" id="3.40.50.12780">
    <property type="entry name" value="N-terminal domain of ligase-like"/>
    <property type="match status" value="1"/>
</dbReference>
<evidence type="ECO:0000313" key="4">
    <source>
        <dbReference type="EMBL" id="MDQ0114017.1"/>
    </source>
</evidence>
<sequence>MILSERLPLAASLYPEAPALLSHGQIINYGELHRLAEQLSHDLYDEGLRPGDRLALLGDPNPQLVLALYAAVGIGVIPLVLSPLLTVTEIAAILEDAEPHMLIHDNRYSDTANYTIQLLSNPPKLFRTKEGSSSTSLNSPLRKKLEPPPVGTCKRSADDTAVLIYTGGTTGIPKGVMHSHNGMAAWNQFTPSAGFGYDIGRRVLVLNISHLVGQFQLWATMAAGGCLVFLDEYPANVHRILESVERDQITHLSTVGQLLRDLTREASSTGRDMRSLKVIGCGGSVIAPETLLDAIAQFPGALIVNNYSQAECGMSISRSFPIQHQDDPIRLRSVGRPSDLADQGEKAFHVRIIAGDGREAAVNEPGEIVVRGAQTMIGYWRQPKASNEAMPDGWVRTGDVGYMDTDGYLYVLDRLKDMVIVGGSNVYCAEVEQVIANHEMVSDAAVIGLPLLCEGETLVACVILRDGGSLNLAQLQAFCEPSLARHKWPSHLFILDTLPRTAVDKVDKKQLRKQLSLCLSEELR</sequence>
<dbReference type="Gene3D" id="3.30.300.30">
    <property type="match status" value="1"/>
</dbReference>
<keyword evidence="5" id="KW-1185">Reference proteome</keyword>
<dbReference type="GO" id="GO:0016874">
    <property type="term" value="F:ligase activity"/>
    <property type="evidence" value="ECO:0007669"/>
    <property type="project" value="UniProtKB-KW"/>
</dbReference>
<dbReference type="InterPro" id="IPR020845">
    <property type="entry name" value="AMP-binding_CS"/>
</dbReference>
<dbReference type="InterPro" id="IPR050237">
    <property type="entry name" value="ATP-dep_AMP-bd_enzyme"/>
</dbReference>
<organism evidence="4 5">
    <name type="scientific">Paenibacillus harenae</name>
    <dbReference type="NCBI Taxonomy" id="306543"/>
    <lineage>
        <taxon>Bacteria</taxon>
        <taxon>Bacillati</taxon>
        <taxon>Bacillota</taxon>
        <taxon>Bacilli</taxon>
        <taxon>Bacillales</taxon>
        <taxon>Paenibacillaceae</taxon>
        <taxon>Paenibacillus</taxon>
    </lineage>
</organism>
<dbReference type="Proteomes" id="UP001229346">
    <property type="component" value="Unassembled WGS sequence"/>
</dbReference>
<feature type="region of interest" description="Disordered" evidence="1">
    <location>
        <begin position="126"/>
        <end position="152"/>
    </location>
</feature>
<feature type="domain" description="AMP-binding enzyme C-terminal" evidence="3">
    <location>
        <begin position="430"/>
        <end position="505"/>
    </location>
</feature>